<accession>A0A9P7DNZ8</accession>
<dbReference type="RefSeq" id="XP_041196662.1">
    <property type="nucleotide sequence ID" value="XM_041334877.1"/>
</dbReference>
<evidence type="ECO:0000256" key="1">
    <source>
        <dbReference type="SAM" id="Phobius"/>
    </source>
</evidence>
<dbReference type="AlphaFoldDB" id="A0A9P7DNZ8"/>
<reference evidence="2" key="1">
    <citation type="journal article" date="2020" name="New Phytol.">
        <title>Comparative genomics reveals dynamic genome evolution in host specialist ectomycorrhizal fungi.</title>
        <authorList>
            <person name="Lofgren L.A."/>
            <person name="Nguyen N.H."/>
            <person name="Vilgalys R."/>
            <person name="Ruytinx J."/>
            <person name="Liao H.L."/>
            <person name="Branco S."/>
            <person name="Kuo A."/>
            <person name="LaButti K."/>
            <person name="Lipzen A."/>
            <person name="Andreopoulos W."/>
            <person name="Pangilinan J."/>
            <person name="Riley R."/>
            <person name="Hundley H."/>
            <person name="Na H."/>
            <person name="Barry K."/>
            <person name="Grigoriev I.V."/>
            <person name="Stajich J.E."/>
            <person name="Kennedy P.G."/>
        </authorList>
    </citation>
    <scope>NUCLEOTIDE SEQUENCE</scope>
    <source>
        <strain evidence="2">MN1</strain>
    </source>
</reference>
<name>A0A9P7DNZ8_9AGAM</name>
<keyword evidence="1" id="KW-0812">Transmembrane</keyword>
<protein>
    <submittedName>
        <fullName evidence="2">Uncharacterized protein</fullName>
    </submittedName>
</protein>
<organism evidence="2 4">
    <name type="scientific">Suillus subaureus</name>
    <dbReference type="NCBI Taxonomy" id="48587"/>
    <lineage>
        <taxon>Eukaryota</taxon>
        <taxon>Fungi</taxon>
        <taxon>Dikarya</taxon>
        <taxon>Basidiomycota</taxon>
        <taxon>Agaricomycotina</taxon>
        <taxon>Agaricomycetes</taxon>
        <taxon>Agaricomycetidae</taxon>
        <taxon>Boletales</taxon>
        <taxon>Suillineae</taxon>
        <taxon>Suillaceae</taxon>
        <taxon>Suillus</taxon>
    </lineage>
</organism>
<comment type="caution">
    <text evidence="2">The sequence shown here is derived from an EMBL/GenBank/DDBJ whole genome shotgun (WGS) entry which is preliminary data.</text>
</comment>
<dbReference type="Proteomes" id="UP000807769">
    <property type="component" value="Unassembled WGS sequence"/>
</dbReference>
<evidence type="ECO:0000313" key="2">
    <source>
        <dbReference type="EMBL" id="KAG1799557.1"/>
    </source>
</evidence>
<sequence length="54" mass="6219">MHLYFYFCCVSLWLLHSASLIFIILCNFCDVQMSCALIPNLACALCFSLWMSAF</sequence>
<keyword evidence="4" id="KW-1185">Reference proteome</keyword>
<keyword evidence="1" id="KW-0472">Membrane</keyword>
<proteinExistence type="predicted"/>
<dbReference type="EMBL" id="JABBWG010000142">
    <property type="protein sequence ID" value="KAG1799557.1"/>
    <property type="molecule type" value="Genomic_DNA"/>
</dbReference>
<keyword evidence="1" id="KW-1133">Transmembrane helix</keyword>
<feature type="transmembrane region" description="Helical" evidence="1">
    <location>
        <begin position="5"/>
        <end position="25"/>
    </location>
</feature>
<evidence type="ECO:0000313" key="3">
    <source>
        <dbReference type="EMBL" id="KAG1821922.1"/>
    </source>
</evidence>
<evidence type="ECO:0000313" key="4">
    <source>
        <dbReference type="Proteomes" id="UP000807769"/>
    </source>
</evidence>
<feature type="transmembrane region" description="Helical" evidence="1">
    <location>
        <begin position="31"/>
        <end position="51"/>
    </location>
</feature>
<dbReference type="EMBL" id="JABBWG010000006">
    <property type="protein sequence ID" value="KAG1821922.1"/>
    <property type="molecule type" value="Genomic_DNA"/>
</dbReference>
<gene>
    <name evidence="3" type="ORF">BJ212DRAFT_1334525</name>
    <name evidence="2" type="ORF">BJ212DRAFT_1401944</name>
</gene>
<dbReference type="GeneID" id="64628894"/>